<dbReference type="CDD" id="cd16098">
    <property type="entry name" value="FliS"/>
    <property type="match status" value="1"/>
</dbReference>
<dbReference type="InterPro" id="IPR003713">
    <property type="entry name" value="FliS"/>
</dbReference>
<dbReference type="Gene3D" id="1.20.120.340">
    <property type="entry name" value="Flagellar protein FliS"/>
    <property type="match status" value="1"/>
</dbReference>
<reference evidence="7" key="1">
    <citation type="submission" date="2019-12" db="EMBL/GenBank/DDBJ databases">
        <authorList>
            <person name="zhang j."/>
            <person name="sun C.M."/>
        </authorList>
    </citation>
    <scope>NUCLEOTIDE SEQUENCE</scope>
    <source>
        <strain evidence="7">NS-1</strain>
    </source>
</reference>
<organism evidence="7 8">
    <name type="scientific">Iocasia fonsfrigidae</name>
    <dbReference type="NCBI Taxonomy" id="2682810"/>
    <lineage>
        <taxon>Bacteria</taxon>
        <taxon>Bacillati</taxon>
        <taxon>Bacillota</taxon>
        <taxon>Clostridia</taxon>
        <taxon>Halanaerobiales</taxon>
        <taxon>Halanaerobiaceae</taxon>
        <taxon>Iocasia</taxon>
    </lineage>
</organism>
<dbReference type="Pfam" id="PF02561">
    <property type="entry name" value="FliS"/>
    <property type="match status" value="1"/>
</dbReference>
<keyword evidence="5" id="KW-0143">Chaperone</keyword>
<dbReference type="EMBL" id="CP046640">
    <property type="protein sequence ID" value="QTL98749.1"/>
    <property type="molecule type" value="Genomic_DNA"/>
</dbReference>
<keyword evidence="4 6" id="KW-1005">Bacterial flagellum biogenesis</keyword>
<keyword evidence="7" id="KW-0969">Cilium</keyword>
<gene>
    <name evidence="7" type="primary">fliS</name>
    <name evidence="7" type="ORF">GM661_12620</name>
</gene>
<keyword evidence="8" id="KW-1185">Reference proteome</keyword>
<sequence>MRKKGAYQQYKDVQIKTANQGKLLLMLYQGCIKFLGLAIKCINDKDFEGANNYLQRARKVINELMSSLNMQQGGEIAENLAMLYEYMNHQLIQANIHKDTEKIKFVKKLLLQLLEAWQEIINGSNTEENIDTNLSINI</sequence>
<dbReference type="GO" id="GO:0071973">
    <property type="term" value="P:bacterial-type flagellum-dependent cell motility"/>
    <property type="evidence" value="ECO:0007669"/>
    <property type="project" value="TreeGrafter"/>
</dbReference>
<dbReference type="PANTHER" id="PTHR34773">
    <property type="entry name" value="FLAGELLAR SECRETION CHAPERONE FLIS"/>
    <property type="match status" value="1"/>
</dbReference>
<name>A0A8A7KGW4_9FIRM</name>
<comment type="subcellular location">
    <subcellularLocation>
        <location evidence="1 6">Cytoplasm</location>
        <location evidence="1 6">Cytosol</location>
    </subcellularLocation>
</comment>
<evidence type="ECO:0000256" key="2">
    <source>
        <dbReference type="ARBA" id="ARBA00008787"/>
    </source>
</evidence>
<evidence type="ECO:0000256" key="5">
    <source>
        <dbReference type="ARBA" id="ARBA00023186"/>
    </source>
</evidence>
<proteinExistence type="inferred from homology"/>
<dbReference type="GO" id="GO:0044780">
    <property type="term" value="P:bacterial-type flagellum assembly"/>
    <property type="evidence" value="ECO:0007669"/>
    <property type="project" value="InterPro"/>
</dbReference>
<evidence type="ECO:0000313" key="8">
    <source>
        <dbReference type="Proteomes" id="UP000665020"/>
    </source>
</evidence>
<keyword evidence="7" id="KW-0282">Flagellum</keyword>
<evidence type="ECO:0000256" key="3">
    <source>
        <dbReference type="ARBA" id="ARBA00022490"/>
    </source>
</evidence>
<keyword evidence="3 6" id="KW-0963">Cytoplasm</keyword>
<accession>A0A8A7KGW4</accession>
<dbReference type="KEGG" id="ifn:GM661_12620"/>
<evidence type="ECO:0000256" key="4">
    <source>
        <dbReference type="ARBA" id="ARBA00022795"/>
    </source>
</evidence>
<dbReference type="GO" id="GO:0005829">
    <property type="term" value="C:cytosol"/>
    <property type="evidence" value="ECO:0007669"/>
    <property type="project" value="UniProtKB-SubCell"/>
</dbReference>
<dbReference type="Proteomes" id="UP000665020">
    <property type="component" value="Chromosome"/>
</dbReference>
<dbReference type="SUPFAM" id="SSF101116">
    <property type="entry name" value="Flagellar export chaperone FliS"/>
    <property type="match status" value="1"/>
</dbReference>
<dbReference type="RefSeq" id="WP_230867144.1">
    <property type="nucleotide sequence ID" value="NZ_CP046640.1"/>
</dbReference>
<evidence type="ECO:0000256" key="6">
    <source>
        <dbReference type="PIRNR" id="PIRNR039090"/>
    </source>
</evidence>
<dbReference type="PIRSF" id="PIRSF039090">
    <property type="entry name" value="Flis"/>
    <property type="match status" value="1"/>
</dbReference>
<dbReference type="InterPro" id="IPR036584">
    <property type="entry name" value="FliS_sf"/>
</dbReference>
<dbReference type="AlphaFoldDB" id="A0A8A7KGW4"/>
<dbReference type="PANTHER" id="PTHR34773:SF1">
    <property type="entry name" value="FLAGELLAR SECRETION CHAPERONE FLIS"/>
    <property type="match status" value="1"/>
</dbReference>
<comment type="similarity">
    <text evidence="2 6">Belongs to the FliS family.</text>
</comment>
<evidence type="ECO:0000256" key="1">
    <source>
        <dbReference type="ARBA" id="ARBA00004514"/>
    </source>
</evidence>
<protein>
    <recommendedName>
        <fullName evidence="6">Flagellar secretion chaperone FliS</fullName>
    </recommendedName>
</protein>
<keyword evidence="7" id="KW-0966">Cell projection</keyword>
<dbReference type="NCBIfam" id="TIGR00208">
    <property type="entry name" value="fliS"/>
    <property type="match status" value="1"/>
</dbReference>
<evidence type="ECO:0000313" key="7">
    <source>
        <dbReference type="EMBL" id="QTL98749.1"/>
    </source>
</evidence>